<accession>A0A1F6T0B8</accession>
<dbReference type="SUPFAM" id="SSF110997">
    <property type="entry name" value="Sporulation related repeat"/>
    <property type="match status" value="1"/>
</dbReference>
<dbReference type="EMBL" id="MFSQ01000115">
    <property type="protein sequence ID" value="OGI38622.1"/>
    <property type="molecule type" value="Genomic_DNA"/>
</dbReference>
<dbReference type="InterPro" id="IPR036680">
    <property type="entry name" value="SPOR-like_sf"/>
</dbReference>
<dbReference type="GO" id="GO:0032153">
    <property type="term" value="C:cell division site"/>
    <property type="evidence" value="ECO:0007669"/>
    <property type="project" value="TreeGrafter"/>
</dbReference>
<dbReference type="GO" id="GO:0042834">
    <property type="term" value="F:peptidoglycan binding"/>
    <property type="evidence" value="ECO:0007669"/>
    <property type="project" value="InterPro"/>
</dbReference>
<evidence type="ECO:0000259" key="3">
    <source>
        <dbReference type="PROSITE" id="PS51724"/>
    </source>
</evidence>
<dbReference type="Proteomes" id="UP000178379">
    <property type="component" value="Unassembled WGS sequence"/>
</dbReference>
<sequence length="180" mass="19139">MMADKDAAPTFNPKHRILGAVIVVSLAVILIPAILYRQEPPNELKNPSATTRDPKPGETRVVVTPVSELGNAPAKPAANQPVSNPVVAAKPVADPVPAAAKPTESPEPVKEEPAKPATKTTTKADTKKKTEKLKKGWVVQVGVYSNTENAERMVAKLKELGVKVKSETITLSGSKATRVR</sequence>
<evidence type="ECO:0000256" key="1">
    <source>
        <dbReference type="SAM" id="MobiDB-lite"/>
    </source>
</evidence>
<dbReference type="InterPro" id="IPR007730">
    <property type="entry name" value="SPOR-like_dom"/>
</dbReference>
<evidence type="ECO:0000313" key="5">
    <source>
        <dbReference type="Proteomes" id="UP000178379"/>
    </source>
</evidence>
<dbReference type="PANTHER" id="PTHR38687">
    <property type="entry name" value="CELL DIVISION PROTEIN DEDD-RELATED"/>
    <property type="match status" value="1"/>
</dbReference>
<dbReference type="PANTHER" id="PTHR38687:SF1">
    <property type="entry name" value="CELL DIVISION PROTEIN DEDD"/>
    <property type="match status" value="1"/>
</dbReference>
<dbReference type="Gene3D" id="3.30.70.1070">
    <property type="entry name" value="Sporulation related repeat"/>
    <property type="match status" value="1"/>
</dbReference>
<dbReference type="PROSITE" id="PS51724">
    <property type="entry name" value="SPOR"/>
    <property type="match status" value="1"/>
</dbReference>
<dbReference type="AlphaFoldDB" id="A0A1F6T0B8"/>
<keyword evidence="2" id="KW-0812">Transmembrane</keyword>
<feature type="domain" description="SPOR" evidence="3">
    <location>
        <begin position="131"/>
        <end position="180"/>
    </location>
</feature>
<protein>
    <recommendedName>
        <fullName evidence="3">SPOR domain-containing protein</fullName>
    </recommendedName>
</protein>
<feature type="non-terminal residue" evidence="4">
    <location>
        <position position="180"/>
    </location>
</feature>
<reference evidence="4 5" key="1">
    <citation type="journal article" date="2016" name="Nat. Commun.">
        <title>Thousands of microbial genomes shed light on interconnected biogeochemical processes in an aquifer system.</title>
        <authorList>
            <person name="Anantharaman K."/>
            <person name="Brown C.T."/>
            <person name="Hug L.A."/>
            <person name="Sharon I."/>
            <person name="Castelle C.J."/>
            <person name="Probst A.J."/>
            <person name="Thomas B.C."/>
            <person name="Singh A."/>
            <person name="Wilkins M.J."/>
            <person name="Karaoz U."/>
            <person name="Brodie E.L."/>
            <person name="Williams K.H."/>
            <person name="Hubbard S.S."/>
            <person name="Banfield J.F."/>
        </authorList>
    </citation>
    <scope>NUCLEOTIDE SEQUENCE [LARGE SCALE GENOMIC DNA]</scope>
</reference>
<evidence type="ECO:0000256" key="2">
    <source>
        <dbReference type="SAM" id="Phobius"/>
    </source>
</evidence>
<dbReference type="STRING" id="1817756.A2140_00675"/>
<dbReference type="GO" id="GO:0032506">
    <property type="term" value="P:cytokinetic process"/>
    <property type="evidence" value="ECO:0007669"/>
    <property type="project" value="TreeGrafter"/>
</dbReference>
<feature type="transmembrane region" description="Helical" evidence="2">
    <location>
        <begin position="17"/>
        <end position="36"/>
    </location>
</feature>
<feature type="compositionally biased region" description="Low complexity" evidence="1">
    <location>
        <begin position="93"/>
        <end position="102"/>
    </location>
</feature>
<keyword evidence="2" id="KW-0472">Membrane</keyword>
<dbReference type="InterPro" id="IPR052521">
    <property type="entry name" value="Cell_div_SPOR-domain"/>
</dbReference>
<organism evidence="4 5">
    <name type="scientific">Candidatus Muproteobacteria bacterium RBG_16_62_13</name>
    <dbReference type="NCBI Taxonomy" id="1817756"/>
    <lineage>
        <taxon>Bacteria</taxon>
        <taxon>Pseudomonadati</taxon>
        <taxon>Pseudomonadota</taxon>
        <taxon>Candidatus Muproteobacteria</taxon>
    </lineage>
</organism>
<name>A0A1F6T0B8_9PROT</name>
<dbReference type="Pfam" id="PF05036">
    <property type="entry name" value="SPOR"/>
    <property type="match status" value="1"/>
</dbReference>
<gene>
    <name evidence="4" type="ORF">A2140_00675</name>
</gene>
<feature type="region of interest" description="Disordered" evidence="1">
    <location>
        <begin position="93"/>
        <end position="130"/>
    </location>
</feature>
<proteinExistence type="predicted"/>
<keyword evidence="2" id="KW-1133">Transmembrane helix</keyword>
<evidence type="ECO:0000313" key="4">
    <source>
        <dbReference type="EMBL" id="OGI38622.1"/>
    </source>
</evidence>
<dbReference type="GO" id="GO:0030428">
    <property type="term" value="C:cell septum"/>
    <property type="evidence" value="ECO:0007669"/>
    <property type="project" value="TreeGrafter"/>
</dbReference>
<comment type="caution">
    <text evidence="4">The sequence shown here is derived from an EMBL/GenBank/DDBJ whole genome shotgun (WGS) entry which is preliminary data.</text>
</comment>